<organism evidence="3 4">
    <name type="scientific">Salegentibacter flavus</name>
    <dbReference type="NCBI Taxonomy" id="287099"/>
    <lineage>
        <taxon>Bacteria</taxon>
        <taxon>Pseudomonadati</taxon>
        <taxon>Bacteroidota</taxon>
        <taxon>Flavobacteriia</taxon>
        <taxon>Flavobacteriales</taxon>
        <taxon>Flavobacteriaceae</taxon>
        <taxon>Salegentibacter</taxon>
    </lineage>
</organism>
<dbReference type="AlphaFoldDB" id="A0A1I4Y643"/>
<proteinExistence type="inferred from homology"/>
<dbReference type="PANTHER" id="PTHR43174">
    <property type="entry name" value="UDP-N-ACETYLGLUCOSAMINE 2-EPIMERASE"/>
    <property type="match status" value="1"/>
</dbReference>
<dbReference type="Pfam" id="PF02350">
    <property type="entry name" value="Epimerase_2"/>
    <property type="match status" value="1"/>
</dbReference>
<dbReference type="GO" id="GO:0016853">
    <property type="term" value="F:isomerase activity"/>
    <property type="evidence" value="ECO:0007669"/>
    <property type="project" value="UniProtKB-KW"/>
</dbReference>
<dbReference type="Gene3D" id="3.40.50.2000">
    <property type="entry name" value="Glycogen Phosphorylase B"/>
    <property type="match status" value="2"/>
</dbReference>
<keyword evidence="4" id="KW-1185">Reference proteome</keyword>
<keyword evidence="1" id="KW-0413">Isomerase</keyword>
<sequence>MDSLQKHLSIQSRLPPELRDINENYVSKNKVLFLLYYLSPMQLDLIAGTRPNFVKIAAIIHAMENYSQEITYRFIHTGQHYDDSLSGNFFKDLELPAPHFNLGVGSGSQAEQTAAIMLAYEKFLLKEKPNLCLVVGDVTSSMACAITAKKMGIKIAHVEAGLRSYDWSMPEEVNRVLIDSIADYFFTTTPQASENLIKSGKAEEQVFFVGNTMIDTLLRFKPKFRKPLVWDRLKLQEKKYLVLTLHRPANVDETKKLEQTLKEILRHSKGIPVIFPVHPRTRKTIETLELPGDRLYLIDALGYLEFNYLVQHAKAVLTDSGGITEETTVLGIPCLTLRDNTERPETVSLGTNEIVGTNRQQLRSALEKLLSGDWKRGCIPELWDGKAGERIVDILMNKQLPL</sequence>
<dbReference type="InterPro" id="IPR003331">
    <property type="entry name" value="UDP_GlcNAc_Epimerase_2_dom"/>
</dbReference>
<dbReference type="SUPFAM" id="SSF53756">
    <property type="entry name" value="UDP-Glycosyltransferase/glycogen phosphorylase"/>
    <property type="match status" value="1"/>
</dbReference>
<dbReference type="EMBL" id="FOVL01000002">
    <property type="protein sequence ID" value="SFN33193.1"/>
    <property type="molecule type" value="Genomic_DNA"/>
</dbReference>
<evidence type="ECO:0000313" key="4">
    <source>
        <dbReference type="Proteomes" id="UP000199153"/>
    </source>
</evidence>
<evidence type="ECO:0000256" key="1">
    <source>
        <dbReference type="RuleBase" id="RU003513"/>
    </source>
</evidence>
<dbReference type="STRING" id="287099.SAMN05660413_00533"/>
<dbReference type="Proteomes" id="UP000199153">
    <property type="component" value="Unassembled WGS sequence"/>
</dbReference>
<dbReference type="InterPro" id="IPR029767">
    <property type="entry name" value="WecB-like"/>
</dbReference>
<comment type="similarity">
    <text evidence="1">Belongs to the UDP-N-acetylglucosamine 2-epimerase family.</text>
</comment>
<gene>
    <name evidence="3" type="ORF">SAMN05660413_00533</name>
</gene>
<dbReference type="RefSeq" id="WP_317040939.1">
    <property type="nucleotide sequence ID" value="NZ_FOVL01000002.1"/>
</dbReference>
<dbReference type="PANTHER" id="PTHR43174:SF1">
    <property type="entry name" value="UDP-N-ACETYLGLUCOSAMINE 2-EPIMERASE"/>
    <property type="match status" value="1"/>
</dbReference>
<reference evidence="3 4" key="1">
    <citation type="submission" date="2016-10" db="EMBL/GenBank/DDBJ databases">
        <authorList>
            <person name="de Groot N.N."/>
        </authorList>
    </citation>
    <scope>NUCLEOTIDE SEQUENCE [LARGE SCALE GENOMIC DNA]</scope>
    <source>
        <strain evidence="3 4">DSM 17794</strain>
    </source>
</reference>
<dbReference type="NCBIfam" id="TIGR00236">
    <property type="entry name" value="wecB"/>
    <property type="match status" value="1"/>
</dbReference>
<feature type="domain" description="UDP-N-acetylglucosamine 2-epimerase" evidence="2">
    <location>
        <begin position="68"/>
        <end position="395"/>
    </location>
</feature>
<protein>
    <submittedName>
        <fullName evidence="3">UDP-N-acetylglucosamine 2-epimerase (Non-hydrolysing)</fullName>
    </submittedName>
</protein>
<evidence type="ECO:0000259" key="2">
    <source>
        <dbReference type="Pfam" id="PF02350"/>
    </source>
</evidence>
<accession>A0A1I4Y643</accession>
<evidence type="ECO:0000313" key="3">
    <source>
        <dbReference type="EMBL" id="SFN33193.1"/>
    </source>
</evidence>
<dbReference type="CDD" id="cd03786">
    <property type="entry name" value="GTB_UDP-GlcNAc_2-Epimerase"/>
    <property type="match status" value="1"/>
</dbReference>
<name>A0A1I4Y643_9FLAO</name>